<sequence length="60" mass="6931">MPLFFVPRVYLLRIVVRVAKAYGFIRAKIQIRYCARCCLRRGNFHGWPDGRDWSGATASA</sequence>
<dbReference type="EMBL" id="CABQ01000154">
    <property type="protein sequence ID" value="CBI07865.1"/>
    <property type="molecule type" value="Genomic_DNA"/>
</dbReference>
<name>E6QKU5_9ZZZZ</name>
<protein>
    <submittedName>
        <fullName evidence="1">Uncharacterized protein</fullName>
    </submittedName>
</protein>
<reference evidence="1" key="1">
    <citation type="submission" date="2009-10" db="EMBL/GenBank/DDBJ databases">
        <title>Diversity of trophic interactions inside an arsenic-rich microbial ecosystem.</title>
        <authorList>
            <person name="Bertin P.N."/>
            <person name="Heinrich-Salmeron A."/>
            <person name="Pelletier E."/>
            <person name="Goulhen-Chollet F."/>
            <person name="Arsene-Ploetze F."/>
            <person name="Gallien S."/>
            <person name="Calteau A."/>
            <person name="Vallenet D."/>
            <person name="Casiot C."/>
            <person name="Chane-Woon-Ming B."/>
            <person name="Giloteaux L."/>
            <person name="Barakat M."/>
            <person name="Bonnefoy V."/>
            <person name="Bruneel O."/>
            <person name="Chandler M."/>
            <person name="Cleiss J."/>
            <person name="Duran R."/>
            <person name="Elbaz-Poulichet F."/>
            <person name="Fonknechten N."/>
            <person name="Lauga B."/>
            <person name="Mornico D."/>
            <person name="Ortet P."/>
            <person name="Schaeffer C."/>
            <person name="Siguier P."/>
            <person name="Alexander Thil Smith A."/>
            <person name="Van Dorsselaer A."/>
            <person name="Weissenbach J."/>
            <person name="Medigue C."/>
            <person name="Le Paslier D."/>
        </authorList>
    </citation>
    <scope>NUCLEOTIDE SEQUENCE</scope>
</reference>
<proteinExistence type="predicted"/>
<organism evidence="1">
    <name type="scientific">mine drainage metagenome</name>
    <dbReference type="NCBI Taxonomy" id="410659"/>
    <lineage>
        <taxon>unclassified sequences</taxon>
        <taxon>metagenomes</taxon>
        <taxon>ecological metagenomes</taxon>
    </lineage>
</organism>
<evidence type="ECO:0000313" key="1">
    <source>
        <dbReference type="EMBL" id="CBI07865.1"/>
    </source>
</evidence>
<comment type="caution">
    <text evidence="1">The sequence shown here is derived from an EMBL/GenBank/DDBJ whole genome shotgun (WGS) entry which is preliminary data.</text>
</comment>
<accession>E6QKU5</accession>
<dbReference type="AlphaFoldDB" id="E6QKU5"/>
<gene>
    <name evidence="1" type="ORF">CARN6_1268</name>
</gene>